<evidence type="ECO:0000256" key="1">
    <source>
        <dbReference type="SAM" id="Coils"/>
    </source>
</evidence>
<comment type="caution">
    <text evidence="3">The sequence shown here is derived from an EMBL/GenBank/DDBJ whole genome shotgun (WGS) entry which is preliminary data.</text>
</comment>
<proteinExistence type="predicted"/>
<gene>
    <name evidence="3" type="ORF">LNINA_LOCUS12896</name>
</gene>
<organism evidence="3 4">
    <name type="scientific">Leptosia nina</name>
    <dbReference type="NCBI Taxonomy" id="320188"/>
    <lineage>
        <taxon>Eukaryota</taxon>
        <taxon>Metazoa</taxon>
        <taxon>Ecdysozoa</taxon>
        <taxon>Arthropoda</taxon>
        <taxon>Hexapoda</taxon>
        <taxon>Insecta</taxon>
        <taxon>Pterygota</taxon>
        <taxon>Neoptera</taxon>
        <taxon>Endopterygota</taxon>
        <taxon>Lepidoptera</taxon>
        <taxon>Glossata</taxon>
        <taxon>Ditrysia</taxon>
        <taxon>Papilionoidea</taxon>
        <taxon>Pieridae</taxon>
        <taxon>Pierinae</taxon>
        <taxon>Leptosia</taxon>
    </lineage>
</organism>
<dbReference type="AlphaFoldDB" id="A0AAV1JWS0"/>
<evidence type="ECO:0000256" key="2">
    <source>
        <dbReference type="SAM" id="MobiDB-lite"/>
    </source>
</evidence>
<feature type="compositionally biased region" description="Basic and acidic residues" evidence="2">
    <location>
        <begin position="352"/>
        <end position="363"/>
    </location>
</feature>
<reference evidence="3 4" key="1">
    <citation type="submission" date="2023-11" db="EMBL/GenBank/DDBJ databases">
        <authorList>
            <person name="Okamura Y."/>
        </authorList>
    </citation>
    <scope>NUCLEOTIDE SEQUENCE [LARGE SCALE GENOMIC DNA]</scope>
</reference>
<feature type="region of interest" description="Disordered" evidence="2">
    <location>
        <begin position="344"/>
        <end position="363"/>
    </location>
</feature>
<accession>A0AAV1JWS0</accession>
<sequence>MNDLLSNTNLPLGCTIRAYADDVFLIASANDLQALELALNAAVENIQEAEKLYEHLAERLINVIKNYLEIEVSKNYLELIRRLGKRADDKSRPIVATFATLDPPCPTQEFELTPIIISSREEKCKGVQNILLGSCRSPNLPNIDIDSYTSPEIIPKNLCYHCNDMSLSDSLKEEEPLGSSTASKEAIEKNISSNSLTPTVLLETNFDFMENDKVKDLQLSALNPELRHAPVFKILDCDPRSPSVGLDRTPIVVHKKDELSTEDKAEQVPIKHLQNDNSDVKTTNGDSKSSDGILIYEDDSNYLNVTPKSQNLQADLDQTDQMYSYWHLALVSLKNAAIKGDCENTSPNSHRHNWDKEGSIVLK</sequence>
<keyword evidence="4" id="KW-1185">Reference proteome</keyword>
<evidence type="ECO:0000313" key="3">
    <source>
        <dbReference type="EMBL" id="CAK1553937.1"/>
    </source>
</evidence>
<name>A0AAV1JWS0_9NEOP</name>
<feature type="coiled-coil region" evidence="1">
    <location>
        <begin position="32"/>
        <end position="66"/>
    </location>
</feature>
<feature type="compositionally biased region" description="Polar residues" evidence="2">
    <location>
        <begin position="275"/>
        <end position="287"/>
    </location>
</feature>
<protein>
    <recommendedName>
        <fullName evidence="5">Reverse transcriptase domain-containing protein</fullName>
    </recommendedName>
</protein>
<dbReference type="Proteomes" id="UP001497472">
    <property type="component" value="Unassembled WGS sequence"/>
</dbReference>
<keyword evidence="1" id="KW-0175">Coiled coil</keyword>
<feature type="region of interest" description="Disordered" evidence="2">
    <location>
        <begin position="258"/>
        <end position="291"/>
    </location>
</feature>
<dbReference type="EMBL" id="CAVLEF010000265">
    <property type="protein sequence ID" value="CAK1553937.1"/>
    <property type="molecule type" value="Genomic_DNA"/>
</dbReference>
<evidence type="ECO:0000313" key="4">
    <source>
        <dbReference type="Proteomes" id="UP001497472"/>
    </source>
</evidence>
<evidence type="ECO:0008006" key="5">
    <source>
        <dbReference type="Google" id="ProtNLM"/>
    </source>
</evidence>